<protein>
    <submittedName>
        <fullName evidence="2">Uncharacterized protein</fullName>
    </submittedName>
</protein>
<accession>A0A0U0UVJ2</accession>
<evidence type="ECO:0000313" key="4">
    <source>
        <dbReference type="EMBL" id="CPB31897.1"/>
    </source>
</evidence>
<dbReference type="AlphaFoldDB" id="A0A0U0UVJ2"/>
<dbReference type="Proteomes" id="UP000039021">
    <property type="component" value="Unassembled WGS sequence"/>
</dbReference>
<reference evidence="4" key="1">
    <citation type="submission" date="2015-03" db="EMBL/GenBank/DDBJ databases">
        <authorList>
            <consortium name="Pathogen Informatics"/>
            <person name="Murphy D."/>
        </authorList>
    </citation>
    <scope>NUCLEOTIDE SEQUENCE</scope>
    <source>
        <strain evidence="4">N09902308</strain>
    </source>
</reference>
<proteinExistence type="predicted"/>
<evidence type="ECO:0000313" key="1">
    <source>
        <dbReference type="EMBL" id="CFS26565.1"/>
    </source>
</evidence>
<reference evidence="5 6" key="3">
    <citation type="submission" date="2015-03" db="EMBL/GenBank/DDBJ databases">
        <authorList>
            <consortium name="Pathogen Informatics"/>
        </authorList>
    </citation>
    <scope>NUCLEOTIDE SEQUENCE [LARGE SCALE GENOMIC DNA]</scope>
    <source>
        <strain evidence="1 8">C09601061</strain>
        <strain evidence="5">K00500041</strain>
        <strain evidence="3 7">M09401471</strain>
        <strain evidence="6">N09902308</strain>
    </source>
</reference>
<dbReference type="Proteomes" id="UP000038802">
    <property type="component" value="Unassembled WGS sequence"/>
</dbReference>
<organism evidence="2 5">
    <name type="scientific">Mycobacterium tuberculosis</name>
    <dbReference type="NCBI Taxonomy" id="1773"/>
    <lineage>
        <taxon>Bacteria</taxon>
        <taxon>Bacillati</taxon>
        <taxon>Actinomycetota</taxon>
        <taxon>Actinomycetes</taxon>
        <taxon>Mycobacteriales</taxon>
        <taxon>Mycobacteriaceae</taxon>
        <taxon>Mycobacterium</taxon>
        <taxon>Mycobacterium tuberculosis complex</taxon>
    </lineage>
</organism>
<reference evidence="2" key="2">
    <citation type="submission" date="2015-03" db="EMBL/GenBank/DDBJ databases">
        <authorList>
            <person name="Murphy D."/>
        </authorList>
    </citation>
    <scope>NUCLEOTIDE SEQUENCE [LARGE SCALE GENOMIC DNA]</scope>
    <source>
        <strain evidence="2">K00500041</strain>
    </source>
</reference>
<evidence type="ECO:0000313" key="7">
    <source>
        <dbReference type="Proteomes" id="UP000044938"/>
    </source>
</evidence>
<evidence type="ECO:0000313" key="5">
    <source>
        <dbReference type="Proteomes" id="UP000038802"/>
    </source>
</evidence>
<dbReference type="Proteomes" id="UP000044938">
    <property type="component" value="Unassembled WGS sequence"/>
</dbReference>
<dbReference type="Proteomes" id="UP000046680">
    <property type="component" value="Unassembled WGS sequence"/>
</dbReference>
<dbReference type="EMBL" id="CSAE01000073">
    <property type="protein sequence ID" value="COV26549.1"/>
    <property type="molecule type" value="Genomic_DNA"/>
</dbReference>
<name>A0A0U0UVJ2_MYCTX</name>
<evidence type="ECO:0000313" key="6">
    <source>
        <dbReference type="Proteomes" id="UP000039021"/>
    </source>
</evidence>
<evidence type="ECO:0000313" key="8">
    <source>
        <dbReference type="Proteomes" id="UP000046680"/>
    </source>
</evidence>
<dbReference type="EMBL" id="CGCX01004193">
    <property type="protein sequence ID" value="CFS26565.1"/>
    <property type="molecule type" value="Genomic_DNA"/>
</dbReference>
<dbReference type="EMBL" id="CSAJ01000329">
    <property type="protein sequence ID" value="COW38461.1"/>
    <property type="molecule type" value="Genomic_DNA"/>
</dbReference>
<sequence length="57" mass="5952">MARSVSAIISAHLCLIAWNCPIGRPNCSRILAYADAVSVAHRATPTASADSRVDISA</sequence>
<evidence type="ECO:0000313" key="3">
    <source>
        <dbReference type="EMBL" id="COW38461.1"/>
    </source>
</evidence>
<dbReference type="EMBL" id="CSBK01003862">
    <property type="protein sequence ID" value="CPB31897.1"/>
    <property type="molecule type" value="Genomic_DNA"/>
</dbReference>
<gene>
    <name evidence="1" type="ORF">ERS007657_04703</name>
    <name evidence="2" type="ORF">ERS007703_00983</name>
    <name evidence="3" type="ORF">ERS007720_02521</name>
    <name evidence="4" type="ORF">ERS007739_05188</name>
</gene>
<evidence type="ECO:0000313" key="2">
    <source>
        <dbReference type="EMBL" id="COV26549.1"/>
    </source>
</evidence>